<evidence type="ECO:0000256" key="1">
    <source>
        <dbReference type="ARBA" id="ARBA00022741"/>
    </source>
</evidence>
<keyword evidence="2" id="KW-0067">ATP-binding</keyword>
<gene>
    <name evidence="6" type="ORF">H4W81_007615</name>
</gene>
<dbReference type="SUPFAM" id="SSF52540">
    <property type="entry name" value="P-loop containing nucleoside triphosphate hydrolases"/>
    <property type="match status" value="1"/>
</dbReference>
<evidence type="ECO:0000313" key="7">
    <source>
        <dbReference type="Proteomes" id="UP000661607"/>
    </source>
</evidence>
<feature type="domain" description="Helicase C-terminal" evidence="5">
    <location>
        <begin position="318"/>
        <end position="464"/>
    </location>
</feature>
<keyword evidence="1" id="KW-0547">Nucleotide-binding</keyword>
<dbReference type="PANTHER" id="PTHR47957:SF3">
    <property type="entry name" value="ATP-DEPENDENT HELICASE HRQ1"/>
    <property type="match status" value="1"/>
</dbReference>
<dbReference type="InterPro" id="IPR055227">
    <property type="entry name" value="HRQ1_WHD"/>
</dbReference>
<organism evidence="6 7">
    <name type="scientific">Nonomuraea africana</name>
    <dbReference type="NCBI Taxonomy" id="46171"/>
    <lineage>
        <taxon>Bacteria</taxon>
        <taxon>Bacillati</taxon>
        <taxon>Actinomycetota</taxon>
        <taxon>Actinomycetes</taxon>
        <taxon>Streptosporangiales</taxon>
        <taxon>Streptosporangiaceae</taxon>
        <taxon>Nonomuraea</taxon>
    </lineage>
</organism>
<dbReference type="RefSeq" id="WP_420538731.1">
    <property type="nucleotide sequence ID" value="NZ_BAAASY010000009.1"/>
</dbReference>
<dbReference type="Gene3D" id="3.40.50.300">
    <property type="entry name" value="P-loop containing nucleotide triphosphate hydrolases"/>
    <property type="match status" value="2"/>
</dbReference>
<dbReference type="GO" id="GO:0004386">
    <property type="term" value="F:helicase activity"/>
    <property type="evidence" value="ECO:0007669"/>
    <property type="project" value="UniProtKB-KW"/>
</dbReference>
<evidence type="ECO:0000256" key="3">
    <source>
        <dbReference type="SAM" id="MobiDB-lite"/>
    </source>
</evidence>
<dbReference type="Pfam" id="PF09369">
    <property type="entry name" value="MZB"/>
    <property type="match status" value="1"/>
</dbReference>
<dbReference type="InterPro" id="IPR018973">
    <property type="entry name" value="MZB"/>
</dbReference>
<name>A0ABR9KSY3_9ACTN</name>
<dbReference type="CDD" id="cd18797">
    <property type="entry name" value="SF2_C_Hrq"/>
    <property type="match status" value="1"/>
</dbReference>
<dbReference type="EMBL" id="JADBEF010000001">
    <property type="protein sequence ID" value="MBE1564836.1"/>
    <property type="molecule type" value="Genomic_DNA"/>
</dbReference>
<protein>
    <submittedName>
        <fullName evidence="6">DEAD/DEAH box helicase domain-containing protein</fullName>
    </submittedName>
</protein>
<evidence type="ECO:0000259" key="4">
    <source>
        <dbReference type="PROSITE" id="PS51192"/>
    </source>
</evidence>
<keyword evidence="7" id="KW-1185">Reference proteome</keyword>
<dbReference type="SMART" id="SM00490">
    <property type="entry name" value="HELICc"/>
    <property type="match status" value="1"/>
</dbReference>
<accession>A0ABR9KSY3</accession>
<keyword evidence="6" id="KW-0347">Helicase</keyword>
<dbReference type="SMART" id="SM00487">
    <property type="entry name" value="DEXDc"/>
    <property type="match status" value="1"/>
</dbReference>
<reference evidence="6 7" key="1">
    <citation type="submission" date="2020-10" db="EMBL/GenBank/DDBJ databases">
        <title>Sequencing the genomes of 1000 actinobacteria strains.</title>
        <authorList>
            <person name="Klenk H.-P."/>
        </authorList>
    </citation>
    <scope>NUCLEOTIDE SEQUENCE [LARGE SCALE GENOMIC DNA]</scope>
    <source>
        <strain evidence="6 7">DSM 43748</strain>
    </source>
</reference>
<dbReference type="PROSITE" id="PS51192">
    <property type="entry name" value="HELICASE_ATP_BIND_1"/>
    <property type="match status" value="1"/>
</dbReference>
<dbReference type="Proteomes" id="UP000661607">
    <property type="component" value="Unassembled WGS sequence"/>
</dbReference>
<feature type="domain" description="Helicase ATP-binding" evidence="4">
    <location>
        <begin position="1"/>
        <end position="167"/>
    </location>
</feature>
<feature type="region of interest" description="Disordered" evidence="3">
    <location>
        <begin position="249"/>
        <end position="327"/>
    </location>
</feature>
<dbReference type="PROSITE" id="PS51194">
    <property type="entry name" value="HELICASE_CTER"/>
    <property type="match status" value="1"/>
</dbReference>
<evidence type="ECO:0000256" key="2">
    <source>
        <dbReference type="ARBA" id="ARBA00022840"/>
    </source>
</evidence>
<sequence length="794" mass="84482">MIISTGTASGKSLAYLVPAVTAALEGGTVLYLTPTKALAADQLRGLRELRITQLRAATFDGDTPFEERAWVRQNANYVLTNPDMLHRALLPQHARWSSFFRRLRIVVVDECHGYRGVFGSHVAQILRRLRRVCSRYGAAPVFVLASATASEPGAFGTRLTGLEMDEVTSDASPKGSTTFALWEPPLTDLRGEGGAPVRRTVTAETADLLADLVLAEVRTLAFVRSRRGAETVALTARARLEDAAFGLPRHFPPLGPAQSPSETAPGPWRPTATTPPKTPAQGQLTASPETPVPALPETPALPEPLAPSETPALHEPAVSSETPVALHESPAAPAEILDPHGPRGSVALADLPSKVAAYRAGYLSEDRRSLEKALRSGDLLGLATTNALELGVDVSGLDAVLIAGWPGTRASLWQQAGRAGRSGKDALAVLVARDDPLDTYLVHHPEALFGRPVEAIVLDPDNPYVLGPHLCAAAAEIPLGDDDLSLFGPTAQALADDLVEQGMLRRRPTGYFWTRRERATDLADIRGSGGAPVQVVESATGRLLGTVDEPSAHTTVHTGAVYLHQGETFLVELLDLEAGVALVSAAEPDYSTFARDVTEISVLSSIRSHQLGTACLTFGEVEVTRQVVSYLKRRVQTGEMLGDEPLDLPPRTLRTRAVWWTLPPSEVAPLAEDGIDLGGAAHAAEHAAIGLLPLFATCDRWDIGGVSTELHADTGLLTVFVYDGHEGGAGFAERGYARAIDWLTATREAIASCECERGCPSCIQSPKCGNGNEPLDKAGAIRLLDTLLAPVRVA</sequence>
<proteinExistence type="predicted"/>
<dbReference type="CDD" id="cd17923">
    <property type="entry name" value="DEXHc_Hrq1-like"/>
    <property type="match status" value="1"/>
</dbReference>
<keyword evidence="6" id="KW-0378">Hydrolase</keyword>
<dbReference type="InterPro" id="IPR014001">
    <property type="entry name" value="Helicase_ATP-bd"/>
</dbReference>
<dbReference type="InterPro" id="IPR027417">
    <property type="entry name" value="P-loop_NTPase"/>
</dbReference>
<feature type="compositionally biased region" description="Pro residues" evidence="3">
    <location>
        <begin position="290"/>
        <end position="305"/>
    </location>
</feature>
<dbReference type="Pfam" id="PF22982">
    <property type="entry name" value="WHD_HRQ1"/>
    <property type="match status" value="1"/>
</dbReference>
<dbReference type="InterPro" id="IPR011545">
    <property type="entry name" value="DEAD/DEAH_box_helicase_dom"/>
</dbReference>
<dbReference type="Pfam" id="PF00270">
    <property type="entry name" value="DEAD"/>
    <property type="match status" value="1"/>
</dbReference>
<dbReference type="Pfam" id="PF00271">
    <property type="entry name" value="Helicase_C"/>
    <property type="match status" value="1"/>
</dbReference>
<evidence type="ECO:0000313" key="6">
    <source>
        <dbReference type="EMBL" id="MBE1564836.1"/>
    </source>
</evidence>
<evidence type="ECO:0000259" key="5">
    <source>
        <dbReference type="PROSITE" id="PS51194"/>
    </source>
</evidence>
<dbReference type="InterPro" id="IPR001650">
    <property type="entry name" value="Helicase_C-like"/>
</dbReference>
<dbReference type="PANTHER" id="PTHR47957">
    <property type="entry name" value="ATP-DEPENDENT HELICASE HRQ1"/>
    <property type="match status" value="1"/>
</dbReference>
<comment type="caution">
    <text evidence="6">The sequence shown here is derived from an EMBL/GenBank/DDBJ whole genome shotgun (WGS) entry which is preliminary data.</text>
</comment>